<organism evidence="1 2">
    <name type="scientific">Anoxybacteroides tepidamans</name>
    <dbReference type="NCBI Taxonomy" id="265948"/>
    <lineage>
        <taxon>Bacteria</taxon>
        <taxon>Bacillati</taxon>
        <taxon>Bacillota</taxon>
        <taxon>Bacilli</taxon>
        <taxon>Bacillales</taxon>
        <taxon>Anoxybacillaceae</taxon>
        <taxon>Anoxybacteroides</taxon>
    </lineage>
</organism>
<accession>A0A7W8IMB3</accession>
<name>A0A7W8IMB3_9BACL</name>
<dbReference type="Pfam" id="PF04402">
    <property type="entry name" value="SIMPL"/>
    <property type="match status" value="1"/>
</dbReference>
<dbReference type="Proteomes" id="UP000520011">
    <property type="component" value="Unassembled WGS sequence"/>
</dbReference>
<sequence length="221" mass="24402">MHDFRVHSYYTQPPMEPSTRTISVTGQGTLYVKPDTVIITIGIRTEHASALEALSENAKRANAMIQALQTIGILHEDIDTSSFSIYPKYTYTNHTAVLAGYEVEHMFDITVKDVKMVGAIYETAVANGANIARQLQFKLANEQPHYQQALAMAVKNAREKAFVLAHTLQLPLHDVPIEIKEQSNSFTLSPPRTIVLAEGAAPPIQTQEIVITAVVHAAFAY</sequence>
<proteinExistence type="predicted"/>
<dbReference type="Gene3D" id="3.30.70.2970">
    <property type="entry name" value="Protein of unknown function (DUF541), domain 2"/>
    <property type="match status" value="1"/>
</dbReference>
<dbReference type="InterPro" id="IPR052022">
    <property type="entry name" value="26kDa_periplasmic_antigen"/>
</dbReference>
<dbReference type="RefSeq" id="WP_246363635.1">
    <property type="nucleotide sequence ID" value="NZ_JACHEP010000001.1"/>
</dbReference>
<dbReference type="InterPro" id="IPR007497">
    <property type="entry name" value="SIMPL/DUF541"/>
</dbReference>
<dbReference type="Gene3D" id="3.30.110.170">
    <property type="entry name" value="Protein of unknown function (DUF541), domain 1"/>
    <property type="match status" value="1"/>
</dbReference>
<dbReference type="EMBL" id="JACHEP010000001">
    <property type="protein sequence ID" value="MBB5323118.1"/>
    <property type="molecule type" value="Genomic_DNA"/>
</dbReference>
<dbReference type="PANTHER" id="PTHR34387:SF1">
    <property type="entry name" value="PERIPLASMIC IMMUNOGENIC PROTEIN"/>
    <property type="match status" value="1"/>
</dbReference>
<dbReference type="AlphaFoldDB" id="A0A7W8IMB3"/>
<reference evidence="1 2" key="1">
    <citation type="submission" date="2020-08" db="EMBL/GenBank/DDBJ databases">
        <title>Genomic Encyclopedia of Type Strains, Phase IV (KMG-IV): sequencing the most valuable type-strain genomes for metagenomic binning, comparative biology and taxonomic classification.</title>
        <authorList>
            <person name="Goeker M."/>
        </authorList>
    </citation>
    <scope>NUCLEOTIDE SEQUENCE [LARGE SCALE GENOMIC DNA]</scope>
    <source>
        <strain evidence="1 2">DSM 16325</strain>
    </source>
</reference>
<evidence type="ECO:0000313" key="1">
    <source>
        <dbReference type="EMBL" id="MBB5323118.1"/>
    </source>
</evidence>
<evidence type="ECO:0000313" key="2">
    <source>
        <dbReference type="Proteomes" id="UP000520011"/>
    </source>
</evidence>
<comment type="caution">
    <text evidence="1">The sequence shown here is derived from an EMBL/GenBank/DDBJ whole genome shotgun (WGS) entry which is preliminary data.</text>
</comment>
<protein>
    <recommendedName>
        <fullName evidence="3">SIMPL domain-containing protein</fullName>
    </recommendedName>
</protein>
<dbReference type="PANTHER" id="PTHR34387">
    <property type="entry name" value="SLR1258 PROTEIN"/>
    <property type="match status" value="1"/>
</dbReference>
<keyword evidence="2" id="KW-1185">Reference proteome</keyword>
<dbReference type="GO" id="GO:0006974">
    <property type="term" value="P:DNA damage response"/>
    <property type="evidence" value="ECO:0007669"/>
    <property type="project" value="TreeGrafter"/>
</dbReference>
<gene>
    <name evidence="1" type="ORF">HNQ34_000195</name>
</gene>
<evidence type="ECO:0008006" key="3">
    <source>
        <dbReference type="Google" id="ProtNLM"/>
    </source>
</evidence>